<dbReference type="PANTHER" id="PTHR11439">
    <property type="entry name" value="GAG-POL-RELATED RETROTRANSPOSON"/>
    <property type="match status" value="1"/>
</dbReference>
<proteinExistence type="predicted"/>
<reference evidence="2" key="2">
    <citation type="submission" date="2021-03" db="UniProtKB">
        <authorList>
            <consortium name="EnsemblPlants"/>
        </authorList>
    </citation>
    <scope>IDENTIFICATION</scope>
</reference>
<reference evidence="2" key="1">
    <citation type="submission" date="2018-11" db="EMBL/GenBank/DDBJ databases">
        <authorList>
            <person name="Grassa J C."/>
        </authorList>
    </citation>
    <scope>NUCLEOTIDE SEQUENCE [LARGE SCALE GENOMIC DNA]</scope>
</reference>
<protein>
    <recommendedName>
        <fullName evidence="1">Reverse transcriptase Ty1/copia-type domain-containing protein</fullName>
    </recommendedName>
</protein>
<dbReference type="Pfam" id="PF07727">
    <property type="entry name" value="RVT_2"/>
    <property type="match status" value="1"/>
</dbReference>
<sequence length="454" mass="51058">MQKNSIYPPFTNKAACDSTPPAALDFPQSGLHQNPLPPAATVARTSKSGRKIIPPAHLQDYACTTTSSTPYPISNFLSYHRLNPSFRNAILAITAIPEPRSYAEAKLHKIWNTTMDNEIDALEQNDTWIVVLLPDGQHTISNKWVYIKKYNPDGSLQRCKARLVAKGFTQQPGIDYFETYAPVAKFNTLKLLLALAAIKNWHLHHMDINNAFLHGDLQEDVYMKLPQGYTPKGVIPKNAVCKLKKSLYGLKQASRQWYAKLSTTLLKQGFKQSQNDHSLFIKHQSNNFLAILIYVDDIIVATNNTSALQDFISTLDAQYKLKDLGSLHFLLGLEIARCPKGISVTQRPFTLQLLKESGCLGSKSVSTPMEPNIKLSNNDGTHLQNLTQYRSLIGKLLYLTITRPDISFVINRLNQFLQTPREPHMTAATRILQYLKSTPGQGLFFYADCPTIHF</sequence>
<dbReference type="Gramene" id="evm.model.02.1084">
    <property type="protein sequence ID" value="cds.evm.model.02.1084"/>
    <property type="gene ID" value="evm.TU.02.1084"/>
</dbReference>
<dbReference type="InterPro" id="IPR043502">
    <property type="entry name" value="DNA/RNA_pol_sf"/>
</dbReference>
<evidence type="ECO:0000313" key="2">
    <source>
        <dbReference type="EnsemblPlants" id="cds.evm.model.02.1084"/>
    </source>
</evidence>
<name>A0A803NS67_CANSA</name>
<evidence type="ECO:0000259" key="1">
    <source>
        <dbReference type="Pfam" id="PF07727"/>
    </source>
</evidence>
<dbReference type="Proteomes" id="UP000596661">
    <property type="component" value="Chromosome 2"/>
</dbReference>
<dbReference type="PANTHER" id="PTHR11439:SF470">
    <property type="entry name" value="CYSTEINE-RICH RLK (RECEPTOR-LIKE PROTEIN KINASE) 8"/>
    <property type="match status" value="1"/>
</dbReference>
<feature type="domain" description="Reverse transcriptase Ty1/copia-type" evidence="1">
    <location>
        <begin position="125"/>
        <end position="370"/>
    </location>
</feature>
<evidence type="ECO:0000313" key="3">
    <source>
        <dbReference type="Proteomes" id="UP000596661"/>
    </source>
</evidence>
<dbReference type="InterPro" id="IPR013103">
    <property type="entry name" value="RVT_2"/>
</dbReference>
<dbReference type="EMBL" id="UZAU01000157">
    <property type="status" value="NOT_ANNOTATED_CDS"/>
    <property type="molecule type" value="Genomic_DNA"/>
</dbReference>
<keyword evidence="3" id="KW-1185">Reference proteome</keyword>
<dbReference type="SUPFAM" id="SSF56672">
    <property type="entry name" value="DNA/RNA polymerases"/>
    <property type="match status" value="1"/>
</dbReference>
<dbReference type="EnsemblPlants" id="evm.model.02.1084">
    <property type="protein sequence ID" value="cds.evm.model.02.1084"/>
    <property type="gene ID" value="evm.TU.02.1084"/>
</dbReference>
<accession>A0A803NS67</accession>
<organism evidence="2 3">
    <name type="scientific">Cannabis sativa</name>
    <name type="common">Hemp</name>
    <name type="synonym">Marijuana</name>
    <dbReference type="NCBI Taxonomy" id="3483"/>
    <lineage>
        <taxon>Eukaryota</taxon>
        <taxon>Viridiplantae</taxon>
        <taxon>Streptophyta</taxon>
        <taxon>Embryophyta</taxon>
        <taxon>Tracheophyta</taxon>
        <taxon>Spermatophyta</taxon>
        <taxon>Magnoliopsida</taxon>
        <taxon>eudicotyledons</taxon>
        <taxon>Gunneridae</taxon>
        <taxon>Pentapetalae</taxon>
        <taxon>rosids</taxon>
        <taxon>fabids</taxon>
        <taxon>Rosales</taxon>
        <taxon>Cannabaceae</taxon>
        <taxon>Cannabis</taxon>
    </lineage>
</organism>
<dbReference type="AlphaFoldDB" id="A0A803NS67"/>